<protein>
    <submittedName>
        <fullName evidence="2">Uncharacterized protein</fullName>
    </submittedName>
</protein>
<organism evidence="2 3">
    <name type="scientific">Atopostipes suicloacalis DSM 15692</name>
    <dbReference type="NCBI Taxonomy" id="1121025"/>
    <lineage>
        <taxon>Bacteria</taxon>
        <taxon>Bacillati</taxon>
        <taxon>Bacillota</taxon>
        <taxon>Bacilli</taxon>
        <taxon>Lactobacillales</taxon>
        <taxon>Carnobacteriaceae</taxon>
        <taxon>Atopostipes</taxon>
    </lineage>
</organism>
<name>A0A1M4WE01_9LACT</name>
<feature type="region of interest" description="Disordered" evidence="1">
    <location>
        <begin position="21"/>
        <end position="49"/>
    </location>
</feature>
<dbReference type="EMBL" id="FQUF01000015">
    <property type="protein sequence ID" value="SHE79390.1"/>
    <property type="molecule type" value="Genomic_DNA"/>
</dbReference>
<evidence type="ECO:0000313" key="2">
    <source>
        <dbReference type="EMBL" id="SHE79390.1"/>
    </source>
</evidence>
<gene>
    <name evidence="2" type="ORF">SAMN02745249_01158</name>
</gene>
<sequence length="285" mass="32423">MNKKGLIIFSSLFLLAACDNGETTDPKEEPVPEETIVEGTEGENEVPEPEVEIPAHTYNSLVDETTFTEEPGLQAWEDYKAIIDDVDLGEISIINGEDPNFDELNGTTSEEIQDLVDSIGIREDVFQDEVEVSENEKLTFYRYPPAEDSEHTETAQFLAELTFYYADDNLMFSSITPGFYSVEMTDLPSANDLMTLMTVSEIEDLNPKVYTIAEMQINDEKIQQVMTPAMDVNEEGSEELMAFYFFTKDDEIIQYAYLPFEMVSQDFPTNSILLYYQLVPELENL</sequence>
<dbReference type="STRING" id="1121025.SAMN02745249_01158"/>
<feature type="compositionally biased region" description="Acidic residues" evidence="1">
    <location>
        <begin position="31"/>
        <end position="49"/>
    </location>
</feature>
<evidence type="ECO:0000256" key="1">
    <source>
        <dbReference type="SAM" id="MobiDB-lite"/>
    </source>
</evidence>
<dbReference type="PROSITE" id="PS51257">
    <property type="entry name" value="PROKAR_LIPOPROTEIN"/>
    <property type="match status" value="1"/>
</dbReference>
<evidence type="ECO:0000313" key="3">
    <source>
        <dbReference type="Proteomes" id="UP000184128"/>
    </source>
</evidence>
<keyword evidence="3" id="KW-1185">Reference proteome</keyword>
<dbReference type="RefSeq" id="WP_073297682.1">
    <property type="nucleotide sequence ID" value="NZ_FQUF01000015.1"/>
</dbReference>
<reference evidence="2 3" key="1">
    <citation type="submission" date="2016-11" db="EMBL/GenBank/DDBJ databases">
        <authorList>
            <person name="Jaros S."/>
            <person name="Januszkiewicz K."/>
            <person name="Wedrychowicz H."/>
        </authorList>
    </citation>
    <scope>NUCLEOTIDE SEQUENCE [LARGE SCALE GENOMIC DNA]</scope>
    <source>
        <strain evidence="2 3">DSM 15692</strain>
    </source>
</reference>
<dbReference type="Proteomes" id="UP000184128">
    <property type="component" value="Unassembled WGS sequence"/>
</dbReference>
<dbReference type="AlphaFoldDB" id="A0A1M4WE01"/>
<proteinExistence type="predicted"/>
<accession>A0A1M4WE01</accession>
<dbReference type="OrthoDB" id="2389573at2"/>